<evidence type="ECO:0000313" key="2">
    <source>
        <dbReference type="Proteomes" id="UP000828390"/>
    </source>
</evidence>
<protein>
    <submittedName>
        <fullName evidence="1">Uncharacterized protein</fullName>
    </submittedName>
</protein>
<reference evidence="1" key="2">
    <citation type="submission" date="2020-11" db="EMBL/GenBank/DDBJ databases">
        <authorList>
            <person name="McCartney M.A."/>
            <person name="Auch B."/>
            <person name="Kono T."/>
            <person name="Mallez S."/>
            <person name="Becker A."/>
            <person name="Gohl D.M."/>
            <person name="Silverstein K.A.T."/>
            <person name="Koren S."/>
            <person name="Bechman K.B."/>
            <person name="Herman A."/>
            <person name="Abrahante J.E."/>
            <person name="Garbe J."/>
        </authorList>
    </citation>
    <scope>NUCLEOTIDE SEQUENCE</scope>
    <source>
        <strain evidence="1">Duluth1</strain>
        <tissue evidence="1">Whole animal</tissue>
    </source>
</reference>
<accession>A0A9D4BL27</accession>
<comment type="caution">
    <text evidence="1">The sequence shown here is derived from an EMBL/GenBank/DDBJ whole genome shotgun (WGS) entry which is preliminary data.</text>
</comment>
<proteinExistence type="predicted"/>
<dbReference type="AlphaFoldDB" id="A0A9D4BL27"/>
<reference evidence="1" key="1">
    <citation type="journal article" date="2019" name="bioRxiv">
        <title>The Genome of the Zebra Mussel, Dreissena polymorpha: A Resource for Invasive Species Research.</title>
        <authorList>
            <person name="McCartney M.A."/>
            <person name="Auch B."/>
            <person name="Kono T."/>
            <person name="Mallez S."/>
            <person name="Zhang Y."/>
            <person name="Obille A."/>
            <person name="Becker A."/>
            <person name="Abrahante J.E."/>
            <person name="Garbe J."/>
            <person name="Badalamenti J.P."/>
            <person name="Herman A."/>
            <person name="Mangelson H."/>
            <person name="Liachko I."/>
            <person name="Sullivan S."/>
            <person name="Sone E.D."/>
            <person name="Koren S."/>
            <person name="Silverstein K.A.T."/>
            <person name="Beckman K.B."/>
            <person name="Gohl D.M."/>
        </authorList>
    </citation>
    <scope>NUCLEOTIDE SEQUENCE</scope>
    <source>
        <strain evidence="1">Duluth1</strain>
        <tissue evidence="1">Whole animal</tissue>
    </source>
</reference>
<evidence type="ECO:0000313" key="1">
    <source>
        <dbReference type="EMBL" id="KAH3697148.1"/>
    </source>
</evidence>
<sequence>MNIHCIYKNKSGSICKDYGRRSFRYAAPVLWNSLPDEFRQAGSFSPFKTLISVEFFTEVLDESVDLFSEVRAVFVEVI</sequence>
<dbReference type="EMBL" id="JAIWYP010000016">
    <property type="protein sequence ID" value="KAH3697148.1"/>
    <property type="molecule type" value="Genomic_DNA"/>
</dbReference>
<dbReference type="Proteomes" id="UP000828390">
    <property type="component" value="Unassembled WGS sequence"/>
</dbReference>
<keyword evidence="2" id="KW-1185">Reference proteome</keyword>
<name>A0A9D4BL27_DREPO</name>
<organism evidence="1 2">
    <name type="scientific">Dreissena polymorpha</name>
    <name type="common">Zebra mussel</name>
    <name type="synonym">Mytilus polymorpha</name>
    <dbReference type="NCBI Taxonomy" id="45954"/>
    <lineage>
        <taxon>Eukaryota</taxon>
        <taxon>Metazoa</taxon>
        <taxon>Spiralia</taxon>
        <taxon>Lophotrochozoa</taxon>
        <taxon>Mollusca</taxon>
        <taxon>Bivalvia</taxon>
        <taxon>Autobranchia</taxon>
        <taxon>Heteroconchia</taxon>
        <taxon>Euheterodonta</taxon>
        <taxon>Imparidentia</taxon>
        <taxon>Neoheterodontei</taxon>
        <taxon>Myida</taxon>
        <taxon>Dreissenoidea</taxon>
        <taxon>Dreissenidae</taxon>
        <taxon>Dreissena</taxon>
    </lineage>
</organism>
<gene>
    <name evidence="1" type="ORF">DPMN_084636</name>
</gene>